<dbReference type="VEuPathDB" id="FungiDB:PC110_g912"/>
<organism evidence="1 2">
    <name type="scientific">Phytophthora cactorum</name>
    <dbReference type="NCBI Taxonomy" id="29920"/>
    <lineage>
        <taxon>Eukaryota</taxon>
        <taxon>Sar</taxon>
        <taxon>Stramenopiles</taxon>
        <taxon>Oomycota</taxon>
        <taxon>Peronosporomycetes</taxon>
        <taxon>Peronosporales</taxon>
        <taxon>Peronosporaceae</taxon>
        <taxon>Phytophthora</taxon>
    </lineage>
</organism>
<dbReference type="Proteomes" id="UP000688947">
    <property type="component" value="Unassembled WGS sequence"/>
</dbReference>
<dbReference type="OrthoDB" id="5546453at2759"/>
<sequence>MRRWAGIFAVSGLGVEAATFALWPQYIDATLSLSVDTDGASVVESSHGGALGTFHMKIDTQSEIPLDPLIKAIEVGKLS</sequence>
<reference evidence="1" key="1">
    <citation type="submission" date="2021-01" db="EMBL/GenBank/DDBJ databases">
        <title>Phytophthora aleatoria, a newly-described species from Pinus radiata is distinct from Phytophthora cactorum isolates based on comparative genomics.</title>
        <authorList>
            <person name="Mcdougal R."/>
            <person name="Panda P."/>
            <person name="Williams N."/>
            <person name="Studholme D.J."/>
        </authorList>
    </citation>
    <scope>NUCLEOTIDE SEQUENCE</scope>
    <source>
        <strain evidence="1">NZFS 3830</strain>
    </source>
</reference>
<evidence type="ECO:0000313" key="2">
    <source>
        <dbReference type="Proteomes" id="UP000688947"/>
    </source>
</evidence>
<dbReference type="EMBL" id="JAENGZ010000367">
    <property type="protein sequence ID" value="KAG6960928.1"/>
    <property type="molecule type" value="Genomic_DNA"/>
</dbReference>
<accession>A0A8T1UGV8</accession>
<comment type="caution">
    <text evidence="1">The sequence shown here is derived from an EMBL/GenBank/DDBJ whole genome shotgun (WGS) entry which is preliminary data.</text>
</comment>
<evidence type="ECO:0000313" key="1">
    <source>
        <dbReference type="EMBL" id="KAG6960928.1"/>
    </source>
</evidence>
<name>A0A8T1UGV8_9STRA</name>
<gene>
    <name evidence="1" type="ORF">JG687_00007968</name>
</gene>
<protein>
    <submittedName>
        <fullName evidence="1">Uncharacterized protein</fullName>
    </submittedName>
</protein>
<proteinExistence type="predicted"/>
<dbReference type="AlphaFoldDB" id="A0A8T1UGV8"/>